<accession>A0A923HND7</accession>
<evidence type="ECO:0000256" key="1">
    <source>
        <dbReference type="SAM" id="MobiDB-lite"/>
    </source>
</evidence>
<organism evidence="3 4">
    <name type="scientific">Undibacterium nitidum</name>
    <dbReference type="NCBI Taxonomy" id="2762298"/>
    <lineage>
        <taxon>Bacteria</taxon>
        <taxon>Pseudomonadati</taxon>
        <taxon>Pseudomonadota</taxon>
        <taxon>Betaproteobacteria</taxon>
        <taxon>Burkholderiales</taxon>
        <taxon>Oxalobacteraceae</taxon>
        <taxon>Undibacterium</taxon>
    </lineage>
</organism>
<comment type="caution">
    <text evidence="3">The sequence shown here is derived from an EMBL/GenBank/DDBJ whole genome shotgun (WGS) entry which is preliminary data.</text>
</comment>
<dbReference type="Pfam" id="PF09361">
    <property type="entry name" value="Phasin_2"/>
    <property type="match status" value="1"/>
</dbReference>
<evidence type="ECO:0000313" key="4">
    <source>
        <dbReference type="Proteomes" id="UP000627446"/>
    </source>
</evidence>
<dbReference type="InterPro" id="IPR018968">
    <property type="entry name" value="Phasin"/>
</dbReference>
<gene>
    <name evidence="3" type="ORF">H8K36_05825</name>
</gene>
<feature type="domain" description="Phasin" evidence="2">
    <location>
        <begin position="17"/>
        <end position="107"/>
    </location>
</feature>
<protein>
    <submittedName>
        <fullName evidence="3">Phasin family protein</fullName>
    </submittedName>
</protein>
<dbReference type="EMBL" id="JACOFZ010000001">
    <property type="protein sequence ID" value="MBC3880883.1"/>
    <property type="molecule type" value="Genomic_DNA"/>
</dbReference>
<feature type="compositionally biased region" description="Polar residues" evidence="1">
    <location>
        <begin position="166"/>
        <end position="182"/>
    </location>
</feature>
<feature type="region of interest" description="Disordered" evidence="1">
    <location>
        <begin position="163"/>
        <end position="215"/>
    </location>
</feature>
<keyword evidence="4" id="KW-1185">Reference proteome</keyword>
<dbReference type="RefSeq" id="WP_186914648.1">
    <property type="nucleotide sequence ID" value="NZ_JACOFZ010000001.1"/>
</dbReference>
<evidence type="ECO:0000259" key="2">
    <source>
        <dbReference type="Pfam" id="PF09361"/>
    </source>
</evidence>
<name>A0A923HND7_9BURK</name>
<dbReference type="AlphaFoldDB" id="A0A923HND7"/>
<reference evidence="3" key="1">
    <citation type="submission" date="2020-08" db="EMBL/GenBank/DDBJ databases">
        <title>Novel species isolated from subtropical streams in China.</title>
        <authorList>
            <person name="Lu H."/>
        </authorList>
    </citation>
    <scope>NUCLEOTIDE SEQUENCE</scope>
    <source>
        <strain evidence="3">LX22W</strain>
    </source>
</reference>
<proteinExistence type="predicted"/>
<dbReference type="Proteomes" id="UP000627446">
    <property type="component" value="Unassembled WGS sequence"/>
</dbReference>
<sequence length="215" mass="23354">MLLLSSQFSSPAHSSLESALAALQDVSQLLSEDLDRSNEACNQFWQKSAESSWQTYSELFVCKEPQDFFMVSSAHLKFCLEQGTLLQNTLHSIVQDAGQKYQELVKQTLNLPHASLVITTPTAPAIKVTANPLELIIDRQTKVKAKPGMTEVAVPAVKPAAKRKTSSSVKTKAETTAATSLTKPVVKKPSFPTVPGREPATTANKTASTKKRVTN</sequence>
<evidence type="ECO:0000313" key="3">
    <source>
        <dbReference type="EMBL" id="MBC3880883.1"/>
    </source>
</evidence>